<dbReference type="InterPro" id="IPR007219">
    <property type="entry name" value="XnlR_reg_dom"/>
</dbReference>
<keyword evidence="2" id="KW-0479">Metal-binding</keyword>
<keyword evidence="3" id="KW-0805">Transcription regulation</keyword>
<dbReference type="GO" id="GO:0006351">
    <property type="term" value="P:DNA-templated transcription"/>
    <property type="evidence" value="ECO:0007669"/>
    <property type="project" value="InterPro"/>
</dbReference>
<dbReference type="GO" id="GO:0008270">
    <property type="term" value="F:zinc ion binding"/>
    <property type="evidence" value="ECO:0007669"/>
    <property type="project" value="InterPro"/>
</dbReference>
<evidence type="ECO:0000256" key="6">
    <source>
        <dbReference type="ARBA" id="ARBA00023242"/>
    </source>
</evidence>
<evidence type="ECO:0000256" key="7">
    <source>
        <dbReference type="SAM" id="MobiDB-lite"/>
    </source>
</evidence>
<evidence type="ECO:0000313" key="9">
    <source>
        <dbReference type="EMBL" id="KAH8700848.1"/>
    </source>
</evidence>
<dbReference type="GO" id="GO:0000981">
    <property type="term" value="F:DNA-binding transcription factor activity, RNA polymerase II-specific"/>
    <property type="evidence" value="ECO:0007669"/>
    <property type="project" value="InterPro"/>
</dbReference>
<dbReference type="InterPro" id="IPR050613">
    <property type="entry name" value="Sec_Metabolite_Reg"/>
</dbReference>
<evidence type="ECO:0000313" key="10">
    <source>
        <dbReference type="Proteomes" id="UP001201262"/>
    </source>
</evidence>
<dbReference type="SMART" id="SM00066">
    <property type="entry name" value="GAL4"/>
    <property type="match status" value="1"/>
</dbReference>
<evidence type="ECO:0000256" key="5">
    <source>
        <dbReference type="ARBA" id="ARBA00023163"/>
    </source>
</evidence>
<dbReference type="InterPro" id="IPR001138">
    <property type="entry name" value="Zn2Cys6_DnaBD"/>
</dbReference>
<dbReference type="GeneID" id="70244166"/>
<dbReference type="Pfam" id="PF00172">
    <property type="entry name" value="Zn_clus"/>
    <property type="match status" value="1"/>
</dbReference>
<feature type="domain" description="Zn(2)-C6 fungal-type" evidence="8">
    <location>
        <begin position="12"/>
        <end position="44"/>
    </location>
</feature>
<dbReference type="SMART" id="SM00906">
    <property type="entry name" value="Fungal_trans"/>
    <property type="match status" value="1"/>
</dbReference>
<comment type="subcellular location">
    <subcellularLocation>
        <location evidence="1">Nucleus</location>
    </subcellularLocation>
</comment>
<dbReference type="PROSITE" id="PS00463">
    <property type="entry name" value="ZN2_CY6_FUNGAL_1"/>
    <property type="match status" value="1"/>
</dbReference>
<evidence type="ECO:0000256" key="4">
    <source>
        <dbReference type="ARBA" id="ARBA00023125"/>
    </source>
</evidence>
<evidence type="ECO:0000256" key="2">
    <source>
        <dbReference type="ARBA" id="ARBA00022723"/>
    </source>
</evidence>
<feature type="region of interest" description="Disordered" evidence="7">
    <location>
        <begin position="51"/>
        <end position="72"/>
    </location>
</feature>
<accession>A0AAD4KWN1</accession>
<dbReference type="RefSeq" id="XP_046074554.1">
    <property type="nucleotide sequence ID" value="XM_046213879.1"/>
</dbReference>
<dbReference type="InterPro" id="IPR036864">
    <property type="entry name" value="Zn2-C6_fun-type_DNA-bd_sf"/>
</dbReference>
<dbReference type="GO" id="GO:0003677">
    <property type="term" value="F:DNA binding"/>
    <property type="evidence" value="ECO:0007669"/>
    <property type="project" value="UniProtKB-KW"/>
</dbReference>
<dbReference type="EMBL" id="JAJTJA010000004">
    <property type="protein sequence ID" value="KAH8700848.1"/>
    <property type="molecule type" value="Genomic_DNA"/>
</dbReference>
<evidence type="ECO:0000256" key="3">
    <source>
        <dbReference type="ARBA" id="ARBA00023015"/>
    </source>
</evidence>
<keyword evidence="4" id="KW-0238">DNA-binding</keyword>
<dbReference type="Proteomes" id="UP001201262">
    <property type="component" value="Unassembled WGS sequence"/>
</dbReference>
<dbReference type="GO" id="GO:0005634">
    <property type="term" value="C:nucleus"/>
    <property type="evidence" value="ECO:0007669"/>
    <property type="project" value="UniProtKB-SubCell"/>
</dbReference>
<dbReference type="Gene3D" id="4.10.240.10">
    <property type="entry name" value="Zn(2)-C6 fungal-type DNA-binding domain"/>
    <property type="match status" value="1"/>
</dbReference>
<reference evidence="9" key="1">
    <citation type="submission" date="2021-12" db="EMBL/GenBank/DDBJ databases">
        <title>Convergent genome expansion in fungi linked to evolution of root-endophyte symbiosis.</title>
        <authorList>
            <consortium name="DOE Joint Genome Institute"/>
            <person name="Ke Y.-H."/>
            <person name="Bonito G."/>
            <person name="Liao H.-L."/>
            <person name="Looney B."/>
            <person name="Rojas-Flechas A."/>
            <person name="Nash J."/>
            <person name="Hameed K."/>
            <person name="Schadt C."/>
            <person name="Martin F."/>
            <person name="Crous P.W."/>
            <person name="Miettinen O."/>
            <person name="Magnuson J.K."/>
            <person name="Labbe J."/>
            <person name="Jacobson D."/>
            <person name="Doktycz M.J."/>
            <person name="Veneault-Fourrey C."/>
            <person name="Kuo A."/>
            <person name="Mondo S."/>
            <person name="Calhoun S."/>
            <person name="Riley R."/>
            <person name="Ohm R."/>
            <person name="LaButti K."/>
            <person name="Andreopoulos B."/>
            <person name="Pangilinan J."/>
            <person name="Nolan M."/>
            <person name="Tritt A."/>
            <person name="Clum A."/>
            <person name="Lipzen A."/>
            <person name="Daum C."/>
            <person name="Barry K."/>
            <person name="Grigoriev I.V."/>
            <person name="Vilgalys R."/>
        </authorList>
    </citation>
    <scope>NUCLEOTIDE SEQUENCE</scope>
    <source>
        <strain evidence="9">PMI_201</strain>
    </source>
</reference>
<dbReference type="CDD" id="cd00067">
    <property type="entry name" value="GAL4"/>
    <property type="match status" value="1"/>
</dbReference>
<sequence length="722" mass="81528">MATRRRNGLLSSCEPCRQSKLRCDHLIPVCGRCIETQKSHKCFYHPAPLTRPKKTEGSASAQSGNGKRGQAVLKEKAKRTTNLLQLYRVSVLEAPSPAREHEEDCSASTNRSRHGRVPVSITGYLGASSCLAAFEEPDQSYFSDANSCMEPDVPSVLPDQIRAGARILGLLEDLPLYDVLLNYRYSTCRPWVFGQRLSTEIIGSLYALREEIFHSTNQTKSLKKRLFTFSRRLFRNISEPIKTDRITMPSQYFSSIAMRWETIGLMFAWVALSMTIIPDNHEKLRIDNDGRMVVAKYELRDLAVEVVETCLSFCDDAGTMSDPLTWLLLQHTILLSDIYGETDFKPWRKLGDLSNIIFALGLHQPENRDVSSIPFFLSELRKRIMVAAYSLDKQLATLLGRPPRIAWQYCSIQYPLDLSYDELFAASLSKEQEKQILSGLGPDGWNIKGRITSGSRGRFHLMISKIREKVLAVSLSPHSDDGAQKLLETWIEHEQMCSSLPPALTIQKFLFEENILIDIDTNMESLANLQLEFLNNDLMINRQLVKQAGSNGNRAALVKVAREMLSKLLIVISHATSERGYSNSIWNLRYLGLPCAGVLALELLQPSKTYALDEEPFPRSEILENLRTFASHLEKSLVIKDRKHLITRRGLSAIRNVLNRALSPVEGPSTLLHAHPVDQGVTMEAKTSFLQPAPFDSHDVNFMMVELDSIDWIQESILLNCT</sequence>
<name>A0AAD4KWN1_9EURO</name>
<organism evidence="9 10">
    <name type="scientific">Talaromyces proteolyticus</name>
    <dbReference type="NCBI Taxonomy" id="1131652"/>
    <lineage>
        <taxon>Eukaryota</taxon>
        <taxon>Fungi</taxon>
        <taxon>Dikarya</taxon>
        <taxon>Ascomycota</taxon>
        <taxon>Pezizomycotina</taxon>
        <taxon>Eurotiomycetes</taxon>
        <taxon>Eurotiomycetidae</taxon>
        <taxon>Eurotiales</taxon>
        <taxon>Trichocomaceae</taxon>
        <taxon>Talaromyces</taxon>
        <taxon>Talaromyces sect. Bacilispori</taxon>
    </lineage>
</organism>
<dbReference type="Pfam" id="PF04082">
    <property type="entry name" value="Fungal_trans"/>
    <property type="match status" value="1"/>
</dbReference>
<evidence type="ECO:0000256" key="1">
    <source>
        <dbReference type="ARBA" id="ARBA00004123"/>
    </source>
</evidence>
<protein>
    <recommendedName>
        <fullName evidence="8">Zn(2)-C6 fungal-type domain-containing protein</fullName>
    </recommendedName>
</protein>
<proteinExistence type="predicted"/>
<dbReference type="PANTHER" id="PTHR31001">
    <property type="entry name" value="UNCHARACTERIZED TRANSCRIPTIONAL REGULATORY PROTEIN"/>
    <property type="match status" value="1"/>
</dbReference>
<dbReference type="CDD" id="cd12148">
    <property type="entry name" value="fungal_TF_MHR"/>
    <property type="match status" value="1"/>
</dbReference>
<gene>
    <name evidence="9" type="ORF">BGW36DRAFT_357489</name>
</gene>
<comment type="caution">
    <text evidence="9">The sequence shown here is derived from an EMBL/GenBank/DDBJ whole genome shotgun (WGS) entry which is preliminary data.</text>
</comment>
<dbReference type="PROSITE" id="PS50048">
    <property type="entry name" value="ZN2_CY6_FUNGAL_2"/>
    <property type="match status" value="1"/>
</dbReference>
<keyword evidence="6" id="KW-0539">Nucleus</keyword>
<keyword evidence="10" id="KW-1185">Reference proteome</keyword>
<dbReference type="SUPFAM" id="SSF57701">
    <property type="entry name" value="Zn2/Cys6 DNA-binding domain"/>
    <property type="match status" value="1"/>
</dbReference>
<dbReference type="AlphaFoldDB" id="A0AAD4KWN1"/>
<evidence type="ECO:0000259" key="8">
    <source>
        <dbReference type="PROSITE" id="PS50048"/>
    </source>
</evidence>
<dbReference type="PANTHER" id="PTHR31001:SF53">
    <property type="entry name" value="ZN(II)2CYS6 TRANSCRIPTION FACTOR (EUROFUNG)"/>
    <property type="match status" value="1"/>
</dbReference>
<keyword evidence="5" id="KW-0804">Transcription</keyword>